<dbReference type="PANTHER" id="PTHR10937:SF17">
    <property type="entry name" value="GLUCOSAMINE-FRUCTOSE-6-PHOSPHATE AMINOTRANSFERASE"/>
    <property type="match status" value="1"/>
</dbReference>
<sequence>MNYFREQILTLPQLITEISEAFLNEAARALDDNFCHALERLYVIGCGDSHFAALATEFAFESIAGVATEAQNAMTFSRYGVIQFDAPGFAPRASASAVIGVSVSGGVSRTIEGVLRAQARGLRTFAVTNSEQTPIAQAAGAVLTTRAPDVPNAAGVQVPGARSYFASMIMLYSCALRIAEARERDVRVWRAHLSDMGRRAQHTIEMSDVPARALAARTLDAGEFVFCGSGPNFGTAQFCAAKVLEASGDSAIGQDVEEWAHLQYFAKAVDTPTFLISANERDASRAAEVKTAMQTIGRQVIEVSPQGAAISADGFHLPYAPCPEVFSPLLACIPAMLFAAYRAELLGEPYFRAFGGGRSIEGGGGISRIRTSALVV</sequence>
<feature type="domain" description="SIS" evidence="1">
    <location>
        <begin position="26"/>
        <end position="184"/>
    </location>
</feature>
<dbReference type="Proteomes" id="UP000230790">
    <property type="component" value="Unassembled WGS sequence"/>
</dbReference>
<dbReference type="EMBL" id="PGTN01000044">
    <property type="protein sequence ID" value="PJF47545.1"/>
    <property type="molecule type" value="Genomic_DNA"/>
</dbReference>
<evidence type="ECO:0000259" key="1">
    <source>
        <dbReference type="PROSITE" id="PS51464"/>
    </source>
</evidence>
<dbReference type="GO" id="GO:0097367">
    <property type="term" value="F:carbohydrate derivative binding"/>
    <property type="evidence" value="ECO:0007669"/>
    <property type="project" value="InterPro"/>
</dbReference>
<protein>
    <recommendedName>
        <fullName evidence="1">SIS domain-containing protein</fullName>
    </recommendedName>
</protein>
<evidence type="ECO:0000313" key="2">
    <source>
        <dbReference type="EMBL" id="PJF47545.1"/>
    </source>
</evidence>
<dbReference type="InterPro" id="IPR001347">
    <property type="entry name" value="SIS_dom"/>
</dbReference>
<dbReference type="GO" id="GO:0004360">
    <property type="term" value="F:glutamine-fructose-6-phosphate transaminase (isomerizing) activity"/>
    <property type="evidence" value="ECO:0007669"/>
    <property type="project" value="TreeGrafter"/>
</dbReference>
<comment type="caution">
    <text evidence="2">The sequence shown here is derived from an EMBL/GenBank/DDBJ whole genome shotgun (WGS) entry which is preliminary data.</text>
</comment>
<name>A0A2M8QCK2_9CHLR</name>
<dbReference type="GO" id="GO:0006487">
    <property type="term" value="P:protein N-linked glycosylation"/>
    <property type="evidence" value="ECO:0007669"/>
    <property type="project" value="TreeGrafter"/>
</dbReference>
<gene>
    <name evidence="2" type="ORF">CUN48_08075</name>
</gene>
<dbReference type="AlphaFoldDB" id="A0A2M8QCK2"/>
<dbReference type="PROSITE" id="PS51464">
    <property type="entry name" value="SIS"/>
    <property type="match status" value="1"/>
</dbReference>
<dbReference type="GO" id="GO:0006047">
    <property type="term" value="P:UDP-N-acetylglucosamine metabolic process"/>
    <property type="evidence" value="ECO:0007669"/>
    <property type="project" value="TreeGrafter"/>
</dbReference>
<dbReference type="Pfam" id="PF01380">
    <property type="entry name" value="SIS"/>
    <property type="match status" value="1"/>
</dbReference>
<proteinExistence type="predicted"/>
<accession>A0A2M8QCK2</accession>
<evidence type="ECO:0000313" key="3">
    <source>
        <dbReference type="Proteomes" id="UP000230790"/>
    </source>
</evidence>
<dbReference type="GO" id="GO:0006002">
    <property type="term" value="P:fructose 6-phosphate metabolic process"/>
    <property type="evidence" value="ECO:0007669"/>
    <property type="project" value="TreeGrafter"/>
</dbReference>
<dbReference type="SUPFAM" id="SSF53697">
    <property type="entry name" value="SIS domain"/>
    <property type="match status" value="1"/>
</dbReference>
<organism evidence="2 3">
    <name type="scientific">Candidatus Thermofonsia Clade 3 bacterium</name>
    <dbReference type="NCBI Taxonomy" id="2364212"/>
    <lineage>
        <taxon>Bacteria</taxon>
        <taxon>Bacillati</taxon>
        <taxon>Chloroflexota</taxon>
        <taxon>Candidatus Thermofontia</taxon>
        <taxon>Candidatus Thermofonsia Clade 3</taxon>
    </lineage>
</organism>
<dbReference type="Gene3D" id="3.40.50.10490">
    <property type="entry name" value="Glucose-6-phosphate isomerase like protein, domain 1"/>
    <property type="match status" value="2"/>
</dbReference>
<dbReference type="PANTHER" id="PTHR10937">
    <property type="entry name" value="GLUCOSAMINE--FRUCTOSE-6-PHOSPHATE AMINOTRANSFERASE, ISOMERIZING"/>
    <property type="match status" value="1"/>
</dbReference>
<reference evidence="2 3" key="1">
    <citation type="submission" date="2017-11" db="EMBL/GenBank/DDBJ databases">
        <title>Evolution of Phototrophy in the Chloroflexi Phylum Driven by Horizontal Gene Transfer.</title>
        <authorList>
            <person name="Ward L.M."/>
            <person name="Hemp J."/>
            <person name="Shih P.M."/>
            <person name="Mcglynn S.E."/>
            <person name="Fischer W."/>
        </authorList>
    </citation>
    <scope>NUCLEOTIDE SEQUENCE [LARGE SCALE GENOMIC DNA]</scope>
    <source>
        <strain evidence="2">JP3_7</strain>
    </source>
</reference>
<dbReference type="InterPro" id="IPR046348">
    <property type="entry name" value="SIS_dom_sf"/>
</dbReference>